<dbReference type="EMBL" id="BLLK01000062">
    <property type="protein sequence ID" value="GFH58354.1"/>
    <property type="molecule type" value="Genomic_DNA"/>
</dbReference>
<accession>A0AAD3HCP8</accession>
<feature type="domain" description="Tryptophan synthase beta chain-like PALP" evidence="1">
    <location>
        <begin position="137"/>
        <end position="407"/>
    </location>
</feature>
<dbReference type="SUPFAM" id="SSF53686">
    <property type="entry name" value="Tryptophan synthase beta subunit-like PLP-dependent enzymes"/>
    <property type="match status" value="1"/>
</dbReference>
<proteinExistence type="predicted"/>
<reference evidence="2 3" key="1">
    <citation type="journal article" date="2021" name="Sci. Rep.">
        <title>The genome of the diatom Chaetoceros tenuissimus carries an ancient integrated fragment of an extant virus.</title>
        <authorList>
            <person name="Hongo Y."/>
            <person name="Kimura K."/>
            <person name="Takaki Y."/>
            <person name="Yoshida Y."/>
            <person name="Baba S."/>
            <person name="Kobayashi G."/>
            <person name="Nagasaki K."/>
            <person name="Hano T."/>
            <person name="Tomaru Y."/>
        </authorList>
    </citation>
    <scope>NUCLEOTIDE SEQUENCE [LARGE SCALE GENOMIC DNA]</scope>
    <source>
        <strain evidence="2 3">NIES-3715</strain>
    </source>
</reference>
<dbReference type="Proteomes" id="UP001054902">
    <property type="component" value="Unassembled WGS sequence"/>
</dbReference>
<organism evidence="2 3">
    <name type="scientific">Chaetoceros tenuissimus</name>
    <dbReference type="NCBI Taxonomy" id="426638"/>
    <lineage>
        <taxon>Eukaryota</taxon>
        <taxon>Sar</taxon>
        <taxon>Stramenopiles</taxon>
        <taxon>Ochrophyta</taxon>
        <taxon>Bacillariophyta</taxon>
        <taxon>Coscinodiscophyceae</taxon>
        <taxon>Chaetocerotophycidae</taxon>
        <taxon>Chaetocerotales</taxon>
        <taxon>Chaetocerotaceae</taxon>
        <taxon>Chaetoceros</taxon>
    </lineage>
</organism>
<dbReference type="Gene3D" id="3.40.50.1100">
    <property type="match status" value="3"/>
</dbReference>
<dbReference type="PANTHER" id="PTHR10314">
    <property type="entry name" value="CYSTATHIONINE BETA-SYNTHASE"/>
    <property type="match status" value="1"/>
</dbReference>
<dbReference type="InterPro" id="IPR050214">
    <property type="entry name" value="Cys_Synth/Cystath_Beta-Synth"/>
</dbReference>
<evidence type="ECO:0000259" key="1">
    <source>
        <dbReference type="Pfam" id="PF00291"/>
    </source>
</evidence>
<evidence type="ECO:0000313" key="2">
    <source>
        <dbReference type="EMBL" id="GFH58354.1"/>
    </source>
</evidence>
<evidence type="ECO:0000313" key="3">
    <source>
        <dbReference type="Proteomes" id="UP001054902"/>
    </source>
</evidence>
<dbReference type="InterPro" id="IPR036052">
    <property type="entry name" value="TrpB-like_PALP_sf"/>
</dbReference>
<sequence>MSSRNKAAVGASLVITSILAFMYRRRKESQTCKNDNYESLIGNTPMIYLKKLSKRIGNGKHIYVKMESLNPGGTGKDRAALYMLRDVEERGLLPPPIESKNDVSTNTNLESTLNISDQDFDNNNDPILSTIKIAIQRSKTGGIVVEGTSGSTGISLSTLSAQRGHSVIIVMPDDQSKEKQTILKCLGAVLHVVPTAAISNPNAYVNVARKIAEEINSRYGNQVYNGKHIKAAFMNQFENEANYNAHIMTTGPEIWQQTSGKIDAFCMSSGTGGTISGVGNYLKSKKPSCQIVLVDPPGSALFNKVKYNIAYASEQKERGLKRHRYDTIAEGIGLDRITQNFAKGNDIFDDAIRVSDQEAVDMAHWLLKEEGLFIGSSSAMNIYGAIRIALDAKALERPSNIVTVVCDGGQRHLTRFWNRQFIIDWGLQWPEDDVEAWKKRLPACLV</sequence>
<dbReference type="Pfam" id="PF00291">
    <property type="entry name" value="PALP"/>
    <property type="match status" value="2"/>
</dbReference>
<dbReference type="InterPro" id="IPR001926">
    <property type="entry name" value="TrpB-like_PALP"/>
</dbReference>
<dbReference type="CDD" id="cd01561">
    <property type="entry name" value="CBS_like"/>
    <property type="match status" value="1"/>
</dbReference>
<dbReference type="AlphaFoldDB" id="A0AAD3HCP8"/>
<gene>
    <name evidence="2" type="ORF">CTEN210_14830</name>
</gene>
<comment type="caution">
    <text evidence="2">The sequence shown here is derived from an EMBL/GenBank/DDBJ whole genome shotgun (WGS) entry which is preliminary data.</text>
</comment>
<name>A0AAD3HCP8_9STRA</name>
<protein>
    <submittedName>
        <fullName evidence="2">Cysteine synthase A</fullName>
    </submittedName>
</protein>
<feature type="domain" description="Tryptophan synthase beta chain-like PALP" evidence="1">
    <location>
        <begin position="39"/>
        <end position="90"/>
    </location>
</feature>
<keyword evidence="3" id="KW-1185">Reference proteome</keyword>